<evidence type="ECO:0000256" key="13">
    <source>
        <dbReference type="ARBA" id="ARBA00023136"/>
    </source>
</evidence>
<proteinExistence type="inferred from homology"/>
<keyword evidence="6" id="KW-0964">Secreted</keyword>
<comment type="similarity">
    <text evidence="4">Belongs to the glycosyltransferase 18 family.</text>
</comment>
<evidence type="ECO:0000256" key="10">
    <source>
        <dbReference type="ARBA" id="ARBA00022968"/>
    </source>
</evidence>
<dbReference type="AlphaFoldDB" id="A0A8C7T0I6"/>
<keyword evidence="10" id="KW-0735">Signal-anchor</keyword>
<dbReference type="InterPro" id="IPR027833">
    <property type="entry name" value="MGT5A-like_N"/>
</dbReference>
<dbReference type="InterPro" id="IPR026116">
    <property type="entry name" value="GT18_cat"/>
</dbReference>
<evidence type="ECO:0000256" key="14">
    <source>
        <dbReference type="ARBA" id="ARBA00023180"/>
    </source>
</evidence>
<feature type="transmembrane region" description="Helical" evidence="16">
    <location>
        <begin position="14"/>
        <end position="34"/>
    </location>
</feature>
<evidence type="ECO:0000256" key="2">
    <source>
        <dbReference type="ARBA" id="ARBA00004613"/>
    </source>
</evidence>
<evidence type="ECO:0000256" key="6">
    <source>
        <dbReference type="ARBA" id="ARBA00022525"/>
    </source>
</evidence>
<keyword evidence="11 16" id="KW-1133">Transmembrane helix</keyword>
<evidence type="ECO:0000259" key="18">
    <source>
        <dbReference type="Pfam" id="PF15027"/>
    </source>
</evidence>
<keyword evidence="13 16" id="KW-0472">Membrane</keyword>
<evidence type="ECO:0000313" key="19">
    <source>
        <dbReference type="Ensembl" id="ENSOMYP00000073710.2"/>
    </source>
</evidence>
<dbReference type="Pfam" id="PF15024">
    <property type="entry name" value="Glyco_transf_18"/>
    <property type="match status" value="1"/>
</dbReference>
<sequence length="746" mass="85131">MASAYLWKLSSQKLGFFLVSFGFIWGMMLLHFTIQQRATHESSTMLRQQILELSKRYIKALAEENQSVMDGPYVGTMTAYDLKKTLAVLLDNIMVRLGKLESKVENIYNGTGANLTNGTSTVTPSASNAEKVNVADLLNGAQEKCELPPMDGFPHCEGKVKWMKDMWRSDSCYTNYGVDGSACSFFIYLSEVENWCPRLPWRTKTLNEEADRRGQVSTEIRTSFEELYRVMSRREEFRWMMLRIKRMEDPWINAIRALAAKQNLAKRKRKKVGHGHTHKHVLMCTHAHTYSCKLALTHLHALTHTNTPPKIYYLLGQENRISPCLSELRKFKQGKVMGNKSSCPTQGDKVVELIYIDIVGLTQFKKTLGPSWVHYQCMLRVLDSFGTEPEFNHAHYAQSKGHKTPWGKWNLNPQQFNTMFPHTPDNSFLGFVVEQHLNASDIRHIDEVKRQNQSLVYGKVDNFWKNKKTYLDIIHTYTEVHATVHGTSTVHLPSYVRNYGILSGRDLQFLLRETKLFVGLSFPYEGPAPLEAIANGCAFLNPKFTPPKSSKNTDFFKGKPTLRELTSQHPYAEVYIGQPHVWTVNIDNPAEVERAIRSILSQKIEPYLPYEFTCEGMLQRVNAFIENQDFCHGQVMWPPLSALQVKLAEPGCSCKKVCQEEQLICEPSFFQHLNKDKDLARFGMDCQTVESSGDTVVPAYSDARHHCVFQSDLLLFSCAGAHPSLKRVCPCRDYMKGQVALCKGCL</sequence>
<organism evidence="19 20">
    <name type="scientific">Oncorhynchus mykiss</name>
    <name type="common">Rainbow trout</name>
    <name type="synonym">Salmo gairdneri</name>
    <dbReference type="NCBI Taxonomy" id="8022"/>
    <lineage>
        <taxon>Eukaryota</taxon>
        <taxon>Metazoa</taxon>
        <taxon>Chordata</taxon>
        <taxon>Craniata</taxon>
        <taxon>Vertebrata</taxon>
        <taxon>Euteleostomi</taxon>
        <taxon>Actinopterygii</taxon>
        <taxon>Neopterygii</taxon>
        <taxon>Teleostei</taxon>
        <taxon>Protacanthopterygii</taxon>
        <taxon>Salmoniformes</taxon>
        <taxon>Salmonidae</taxon>
        <taxon>Salmoninae</taxon>
        <taxon>Oncorhynchus</taxon>
    </lineage>
</organism>
<dbReference type="GO" id="GO:0006487">
    <property type="term" value="P:protein N-linked glycosylation"/>
    <property type="evidence" value="ECO:0007669"/>
    <property type="project" value="TreeGrafter"/>
</dbReference>
<keyword evidence="7" id="KW-0328">Glycosyltransferase</keyword>
<evidence type="ECO:0000256" key="3">
    <source>
        <dbReference type="ARBA" id="ARBA00004922"/>
    </source>
</evidence>
<dbReference type="Pfam" id="PF15027">
    <property type="entry name" value="MGT5A_N"/>
    <property type="match status" value="1"/>
</dbReference>
<dbReference type="EC" id="2.4.1.155" evidence="5"/>
<dbReference type="PANTHER" id="PTHR15075:SF5">
    <property type="entry name" value="ALPHA-1,6-MANNOSYLGLYCOPROTEIN 6-BETA-N-ACETYLGLUCOSAMINYLTRANSFERASE A"/>
    <property type="match status" value="1"/>
</dbReference>
<dbReference type="GeneTree" id="ENSGT00940000153470"/>
<keyword evidence="9 16" id="KW-0812">Transmembrane</keyword>
<evidence type="ECO:0000256" key="15">
    <source>
        <dbReference type="ARBA" id="ARBA00048243"/>
    </source>
</evidence>
<comment type="catalytic activity">
    <reaction evidence="15">
        <text>N(4)-{beta-D-GlcNAc-(1-&gt;2)-[beta-D-GlcNAc-(1-&gt;4)]-alpha-D-Man-(1-&gt;3)-[beta-D-GlcNAc-(1-&gt;2)-alpha-D-Man-(1-&gt;6)]-beta-D-Man-(1-&gt;4)-beta-D-GlcNAc-(1-&gt;4)-beta-D-GlcNAc}-L-asparaginyl-[protein] + UDP-N-acetyl-alpha-D-glucosamine = N(4)-{beta-D-GlcNAc-(1-&gt;2)-[beta-D-GlcNAc-(1-&gt;4)]-alpha-D-Man-(1-&gt;3)-[beta-D-GlcNAc-(1-&gt;2)-[beta-D-GlcNAc-(1-&gt;6)]-alpha-D-Man-(1-&gt;6)]-beta-D-Man-(1-&gt;4)-beta-D-GlcNAc-(1-&gt;4)-beta-D-GlcNAc}-L-asparaginyl-[protein] + UDP + H(+)</text>
        <dbReference type="Rhea" id="RHEA:16921"/>
        <dbReference type="Rhea" id="RHEA-COMP:14374"/>
        <dbReference type="Rhea" id="RHEA-COMP:14377"/>
        <dbReference type="ChEBI" id="CHEBI:15378"/>
        <dbReference type="ChEBI" id="CHEBI:57705"/>
        <dbReference type="ChEBI" id="CHEBI:58223"/>
        <dbReference type="ChEBI" id="CHEBI:139507"/>
        <dbReference type="ChEBI" id="CHEBI:139510"/>
        <dbReference type="EC" id="2.4.1.155"/>
    </reaction>
</comment>
<evidence type="ECO:0000256" key="9">
    <source>
        <dbReference type="ARBA" id="ARBA00022692"/>
    </source>
</evidence>
<evidence type="ECO:0000259" key="17">
    <source>
        <dbReference type="Pfam" id="PF15024"/>
    </source>
</evidence>
<evidence type="ECO:0000256" key="8">
    <source>
        <dbReference type="ARBA" id="ARBA00022679"/>
    </source>
</evidence>
<evidence type="ECO:0000256" key="12">
    <source>
        <dbReference type="ARBA" id="ARBA00023034"/>
    </source>
</evidence>
<evidence type="ECO:0000256" key="5">
    <source>
        <dbReference type="ARBA" id="ARBA00012671"/>
    </source>
</evidence>
<gene>
    <name evidence="19" type="primary">LOC110495947</name>
</gene>
<evidence type="ECO:0000256" key="7">
    <source>
        <dbReference type="ARBA" id="ARBA00022676"/>
    </source>
</evidence>
<reference evidence="19" key="2">
    <citation type="submission" date="2025-08" db="UniProtKB">
        <authorList>
            <consortium name="Ensembl"/>
        </authorList>
    </citation>
    <scope>IDENTIFICATION</scope>
</reference>
<evidence type="ECO:0000256" key="1">
    <source>
        <dbReference type="ARBA" id="ARBA00004323"/>
    </source>
</evidence>
<comment type="pathway">
    <text evidence="3">Protein modification; protein glycosylation.</text>
</comment>
<dbReference type="GO" id="GO:0030144">
    <property type="term" value="F:alpha-1,6-mannosylglycoprotein 6-beta-N-acetylglucosaminyltransferase activity"/>
    <property type="evidence" value="ECO:0007669"/>
    <property type="project" value="UniProtKB-EC"/>
</dbReference>
<accession>A0A8C7T0I6</accession>
<evidence type="ECO:0000313" key="20">
    <source>
        <dbReference type="Proteomes" id="UP000694395"/>
    </source>
</evidence>
<name>A0A8C7T0I6_ONCMY</name>
<dbReference type="Ensembl" id="ENSOMYT00000080253.2">
    <property type="protein sequence ID" value="ENSOMYP00000073710.2"/>
    <property type="gene ID" value="ENSOMYG00000034060.2"/>
</dbReference>
<keyword evidence="14" id="KW-0325">Glycoprotein</keyword>
<evidence type="ECO:0000256" key="11">
    <source>
        <dbReference type="ARBA" id="ARBA00022989"/>
    </source>
</evidence>
<feature type="domain" description="MGT5A-like N-terminal" evidence="18">
    <location>
        <begin position="4"/>
        <end position="137"/>
    </location>
</feature>
<keyword evidence="20" id="KW-1185">Reference proteome</keyword>
<evidence type="ECO:0000256" key="4">
    <source>
        <dbReference type="ARBA" id="ARBA00007477"/>
    </source>
</evidence>
<reference evidence="19" key="3">
    <citation type="submission" date="2025-09" db="UniProtKB">
        <authorList>
            <consortium name="Ensembl"/>
        </authorList>
    </citation>
    <scope>IDENTIFICATION</scope>
</reference>
<evidence type="ECO:0000256" key="16">
    <source>
        <dbReference type="SAM" id="Phobius"/>
    </source>
</evidence>
<comment type="subcellular location">
    <subcellularLocation>
        <location evidence="1">Golgi apparatus membrane</location>
        <topology evidence="1">Single-pass type II membrane protein</topology>
    </subcellularLocation>
    <subcellularLocation>
        <location evidence="2">Secreted</location>
    </subcellularLocation>
</comment>
<dbReference type="GO" id="GO:0000139">
    <property type="term" value="C:Golgi membrane"/>
    <property type="evidence" value="ECO:0007669"/>
    <property type="project" value="UniProtKB-SubCell"/>
</dbReference>
<dbReference type="InterPro" id="IPR052105">
    <property type="entry name" value="MGAT5_Glycosyltransferase"/>
</dbReference>
<protein>
    <recommendedName>
        <fullName evidence="5">alpha-1,6-mannosyl-glycoprotein 6-beta-N-acetylglucosaminyltransferase</fullName>
        <ecNumber evidence="5">2.4.1.155</ecNumber>
    </recommendedName>
</protein>
<dbReference type="UniPathway" id="UPA00378"/>
<dbReference type="PANTHER" id="PTHR15075">
    <property type="entry name" value="ALPHA-MANNOSIDE BETA-1,6-N-ACETYLGLUCOSAMINYLTRANSFERASE"/>
    <property type="match status" value="1"/>
</dbReference>
<keyword evidence="12" id="KW-0333">Golgi apparatus</keyword>
<feature type="domain" description="Glycosyltransferase family 18 catalytic" evidence="17">
    <location>
        <begin position="172"/>
        <end position="731"/>
    </location>
</feature>
<dbReference type="Proteomes" id="UP000694395">
    <property type="component" value="Chromosome 18"/>
</dbReference>
<dbReference type="GO" id="GO:0005576">
    <property type="term" value="C:extracellular region"/>
    <property type="evidence" value="ECO:0007669"/>
    <property type="project" value="UniProtKB-SubCell"/>
</dbReference>
<keyword evidence="8" id="KW-0808">Transferase</keyword>
<reference evidence="19" key="1">
    <citation type="submission" date="2020-07" db="EMBL/GenBank/DDBJ databases">
        <title>A long reads based de novo assembly of the rainbow trout Arlee double haploid line genome.</title>
        <authorList>
            <person name="Gao G."/>
            <person name="Palti Y."/>
        </authorList>
    </citation>
    <scope>NUCLEOTIDE SEQUENCE [LARGE SCALE GENOMIC DNA]</scope>
</reference>